<name>A0AC60QJX2_IXOPE</name>
<gene>
    <name evidence="1" type="ORF">HPB47_019107</name>
</gene>
<evidence type="ECO:0000313" key="2">
    <source>
        <dbReference type="Proteomes" id="UP000805193"/>
    </source>
</evidence>
<dbReference type="EMBL" id="JABSTQ010008500">
    <property type="protein sequence ID" value="KAG0434439.1"/>
    <property type="molecule type" value="Genomic_DNA"/>
</dbReference>
<sequence>MPSPQVARETRQEVLYPSIGIRYDEILSERVLVSVGQSQDRHRSAYIEGPYLVEDDEGGRVAGSAPDGAANQGHRRRLSLKRLGGGVAPPEGTVEDGS</sequence>
<protein>
    <submittedName>
        <fullName evidence="1">Uncharacterized protein</fullName>
    </submittedName>
</protein>
<keyword evidence="2" id="KW-1185">Reference proteome</keyword>
<organism evidence="1 2">
    <name type="scientific">Ixodes persulcatus</name>
    <name type="common">Taiga tick</name>
    <dbReference type="NCBI Taxonomy" id="34615"/>
    <lineage>
        <taxon>Eukaryota</taxon>
        <taxon>Metazoa</taxon>
        <taxon>Ecdysozoa</taxon>
        <taxon>Arthropoda</taxon>
        <taxon>Chelicerata</taxon>
        <taxon>Arachnida</taxon>
        <taxon>Acari</taxon>
        <taxon>Parasitiformes</taxon>
        <taxon>Ixodida</taxon>
        <taxon>Ixodoidea</taxon>
        <taxon>Ixodidae</taxon>
        <taxon>Ixodinae</taxon>
        <taxon>Ixodes</taxon>
    </lineage>
</organism>
<evidence type="ECO:0000313" key="1">
    <source>
        <dbReference type="EMBL" id="KAG0434439.1"/>
    </source>
</evidence>
<reference evidence="1 2" key="1">
    <citation type="journal article" date="2020" name="Cell">
        <title>Large-Scale Comparative Analyses of Tick Genomes Elucidate Their Genetic Diversity and Vector Capacities.</title>
        <authorList>
            <consortium name="Tick Genome and Microbiome Consortium (TIGMIC)"/>
            <person name="Jia N."/>
            <person name="Wang J."/>
            <person name="Shi W."/>
            <person name="Du L."/>
            <person name="Sun Y."/>
            <person name="Zhan W."/>
            <person name="Jiang J.F."/>
            <person name="Wang Q."/>
            <person name="Zhang B."/>
            <person name="Ji P."/>
            <person name="Bell-Sakyi L."/>
            <person name="Cui X.M."/>
            <person name="Yuan T.T."/>
            <person name="Jiang B.G."/>
            <person name="Yang W.F."/>
            <person name="Lam T.T."/>
            <person name="Chang Q.C."/>
            <person name="Ding S.J."/>
            <person name="Wang X.J."/>
            <person name="Zhu J.G."/>
            <person name="Ruan X.D."/>
            <person name="Zhao L."/>
            <person name="Wei J.T."/>
            <person name="Ye R.Z."/>
            <person name="Que T.C."/>
            <person name="Du C.H."/>
            <person name="Zhou Y.H."/>
            <person name="Cheng J.X."/>
            <person name="Dai P.F."/>
            <person name="Guo W.B."/>
            <person name="Han X.H."/>
            <person name="Huang E.J."/>
            <person name="Li L.F."/>
            <person name="Wei W."/>
            <person name="Gao Y.C."/>
            <person name="Liu J.Z."/>
            <person name="Shao H.Z."/>
            <person name="Wang X."/>
            <person name="Wang C.C."/>
            <person name="Yang T.C."/>
            <person name="Huo Q.B."/>
            <person name="Li W."/>
            <person name="Chen H.Y."/>
            <person name="Chen S.E."/>
            <person name="Zhou L.G."/>
            <person name="Ni X.B."/>
            <person name="Tian J.H."/>
            <person name="Sheng Y."/>
            <person name="Liu T."/>
            <person name="Pan Y.S."/>
            <person name="Xia L.Y."/>
            <person name="Li J."/>
            <person name="Zhao F."/>
            <person name="Cao W.C."/>
        </authorList>
    </citation>
    <scope>NUCLEOTIDE SEQUENCE [LARGE SCALE GENOMIC DNA]</scope>
    <source>
        <strain evidence="1">Iper-2018</strain>
    </source>
</reference>
<comment type="caution">
    <text evidence="1">The sequence shown here is derived from an EMBL/GenBank/DDBJ whole genome shotgun (WGS) entry which is preliminary data.</text>
</comment>
<dbReference type="Proteomes" id="UP000805193">
    <property type="component" value="Unassembled WGS sequence"/>
</dbReference>
<accession>A0AC60QJX2</accession>
<proteinExistence type="predicted"/>